<proteinExistence type="predicted"/>
<dbReference type="AlphaFoldDB" id="A0A813DS78"/>
<feature type="non-terminal residue" evidence="2">
    <location>
        <position position="1"/>
    </location>
</feature>
<dbReference type="GO" id="GO:0009982">
    <property type="term" value="F:pseudouridine synthase activity"/>
    <property type="evidence" value="ECO:0007669"/>
    <property type="project" value="InterPro"/>
</dbReference>
<dbReference type="EMBL" id="CAJNNV010005507">
    <property type="protein sequence ID" value="CAE8592159.1"/>
    <property type="molecule type" value="Genomic_DNA"/>
</dbReference>
<evidence type="ECO:0000313" key="3">
    <source>
        <dbReference type="Proteomes" id="UP000654075"/>
    </source>
</evidence>
<organism evidence="2 3">
    <name type="scientific">Polarella glacialis</name>
    <name type="common">Dinoflagellate</name>
    <dbReference type="NCBI Taxonomy" id="89957"/>
    <lineage>
        <taxon>Eukaryota</taxon>
        <taxon>Sar</taxon>
        <taxon>Alveolata</taxon>
        <taxon>Dinophyceae</taxon>
        <taxon>Suessiales</taxon>
        <taxon>Suessiaceae</taxon>
        <taxon>Polarella</taxon>
    </lineage>
</organism>
<dbReference type="SUPFAM" id="SSF55120">
    <property type="entry name" value="Pseudouridine synthase"/>
    <property type="match status" value="1"/>
</dbReference>
<dbReference type="Proteomes" id="UP000654075">
    <property type="component" value="Unassembled WGS sequence"/>
</dbReference>
<dbReference type="Pfam" id="PF00849">
    <property type="entry name" value="PseudoU_synth_2"/>
    <property type="match status" value="1"/>
</dbReference>
<sequence>EYLPALMPPPRFGMHCRAPKVCHRLDFRVSGPMVVATSLDAERALAQAFEAHTIRKEYRAIVCGSVGEVGETLQVSAPIDGLVAE</sequence>
<keyword evidence="3" id="KW-1185">Reference proteome</keyword>
<comment type="caution">
    <text evidence="2">The sequence shown here is derived from an EMBL/GenBank/DDBJ whole genome shotgun (WGS) entry which is preliminary data.</text>
</comment>
<dbReference type="Gene3D" id="3.30.2350.10">
    <property type="entry name" value="Pseudouridine synthase"/>
    <property type="match status" value="1"/>
</dbReference>
<dbReference type="GO" id="GO:0003723">
    <property type="term" value="F:RNA binding"/>
    <property type="evidence" value="ECO:0007669"/>
    <property type="project" value="InterPro"/>
</dbReference>
<evidence type="ECO:0000313" key="2">
    <source>
        <dbReference type="EMBL" id="CAE8592159.1"/>
    </source>
</evidence>
<name>A0A813DS78_POLGL</name>
<gene>
    <name evidence="2" type="ORF">PGLA1383_LOCUS10817</name>
</gene>
<reference evidence="2" key="1">
    <citation type="submission" date="2021-02" db="EMBL/GenBank/DDBJ databases">
        <authorList>
            <person name="Dougan E. K."/>
            <person name="Rhodes N."/>
            <person name="Thang M."/>
            <person name="Chan C."/>
        </authorList>
    </citation>
    <scope>NUCLEOTIDE SEQUENCE</scope>
</reference>
<protein>
    <recommendedName>
        <fullName evidence="1">Pseudouridine synthase RsuA/RluA-like domain-containing protein</fullName>
    </recommendedName>
</protein>
<evidence type="ECO:0000259" key="1">
    <source>
        <dbReference type="Pfam" id="PF00849"/>
    </source>
</evidence>
<dbReference type="InterPro" id="IPR020103">
    <property type="entry name" value="PsdUridine_synth_cat_dom_sf"/>
</dbReference>
<feature type="non-terminal residue" evidence="2">
    <location>
        <position position="85"/>
    </location>
</feature>
<dbReference type="InterPro" id="IPR006145">
    <property type="entry name" value="PsdUridine_synth_RsuA/RluA"/>
</dbReference>
<dbReference type="OrthoDB" id="418349at2759"/>
<dbReference type="GO" id="GO:0001522">
    <property type="term" value="P:pseudouridine synthesis"/>
    <property type="evidence" value="ECO:0007669"/>
    <property type="project" value="InterPro"/>
</dbReference>
<feature type="domain" description="Pseudouridine synthase RsuA/RluA-like" evidence="1">
    <location>
        <begin position="18"/>
        <end position="63"/>
    </location>
</feature>
<accession>A0A813DS78</accession>